<gene>
    <name evidence="1" type="ORF">J1N35_004398</name>
</gene>
<accession>A0A9D3WDJ4</accession>
<protein>
    <submittedName>
        <fullName evidence="1">Uncharacterized protein</fullName>
    </submittedName>
</protein>
<keyword evidence="2" id="KW-1185">Reference proteome</keyword>
<reference evidence="1 2" key="1">
    <citation type="journal article" date="2021" name="Plant Biotechnol. J.">
        <title>Multi-omics assisted identification of the key and species-specific regulatory components of drought-tolerant mechanisms in Gossypium stocksii.</title>
        <authorList>
            <person name="Yu D."/>
            <person name="Ke L."/>
            <person name="Zhang D."/>
            <person name="Wu Y."/>
            <person name="Sun Y."/>
            <person name="Mei J."/>
            <person name="Sun J."/>
            <person name="Sun Y."/>
        </authorList>
    </citation>
    <scope>NUCLEOTIDE SEQUENCE [LARGE SCALE GENOMIC DNA]</scope>
    <source>
        <strain evidence="2">cv. E1</strain>
        <tissue evidence="1">Leaf</tissue>
    </source>
</reference>
<evidence type="ECO:0000313" key="1">
    <source>
        <dbReference type="EMBL" id="KAH1121238.1"/>
    </source>
</evidence>
<evidence type="ECO:0000313" key="2">
    <source>
        <dbReference type="Proteomes" id="UP000828251"/>
    </source>
</evidence>
<comment type="caution">
    <text evidence="1">The sequence shown here is derived from an EMBL/GenBank/DDBJ whole genome shotgun (WGS) entry which is preliminary data.</text>
</comment>
<sequence>MLRLFYKFPISKDPLKFLEMELEDDDGLGTMITIYCPTEMENPSSVELFGEIAEPDLIQVRSIRRDPDLDDIPEDIDEEGLVEGENANPHLAGNMGLGIILRNSPGLFMTDVDPDATLAREFPEYTNIVPAHLLDDEISDEVVCRTTIR</sequence>
<name>A0A9D3WDJ4_9ROSI</name>
<dbReference type="Proteomes" id="UP000828251">
    <property type="component" value="Unassembled WGS sequence"/>
</dbReference>
<dbReference type="OrthoDB" id="10406398at2759"/>
<proteinExistence type="predicted"/>
<dbReference type="EMBL" id="JAIQCV010000002">
    <property type="protein sequence ID" value="KAH1121238.1"/>
    <property type="molecule type" value="Genomic_DNA"/>
</dbReference>
<organism evidence="1 2">
    <name type="scientific">Gossypium stocksii</name>
    <dbReference type="NCBI Taxonomy" id="47602"/>
    <lineage>
        <taxon>Eukaryota</taxon>
        <taxon>Viridiplantae</taxon>
        <taxon>Streptophyta</taxon>
        <taxon>Embryophyta</taxon>
        <taxon>Tracheophyta</taxon>
        <taxon>Spermatophyta</taxon>
        <taxon>Magnoliopsida</taxon>
        <taxon>eudicotyledons</taxon>
        <taxon>Gunneridae</taxon>
        <taxon>Pentapetalae</taxon>
        <taxon>rosids</taxon>
        <taxon>malvids</taxon>
        <taxon>Malvales</taxon>
        <taxon>Malvaceae</taxon>
        <taxon>Malvoideae</taxon>
        <taxon>Gossypium</taxon>
    </lineage>
</organism>
<dbReference type="AlphaFoldDB" id="A0A9D3WDJ4"/>